<name>A0ACB5SS51_AMBMO</name>
<dbReference type="Proteomes" id="UP001165064">
    <property type="component" value="Unassembled WGS sequence"/>
</dbReference>
<accession>A0ACB5SS51</accession>
<proteinExistence type="predicted"/>
<dbReference type="EMBL" id="BSXS01000198">
    <property type="protein sequence ID" value="GME71368.1"/>
    <property type="molecule type" value="Genomic_DNA"/>
</dbReference>
<evidence type="ECO:0000313" key="2">
    <source>
        <dbReference type="Proteomes" id="UP001165064"/>
    </source>
</evidence>
<reference evidence="1" key="1">
    <citation type="submission" date="2023-04" db="EMBL/GenBank/DDBJ databases">
        <title>Ambrosiozyma monospora NBRC 10751.</title>
        <authorList>
            <person name="Ichikawa N."/>
            <person name="Sato H."/>
            <person name="Tonouchi N."/>
        </authorList>
    </citation>
    <scope>NUCLEOTIDE SEQUENCE</scope>
    <source>
        <strain evidence="1">NBRC 10751</strain>
    </source>
</reference>
<gene>
    <name evidence="1" type="ORF">Amon02_000055500</name>
</gene>
<organism evidence="1 2">
    <name type="scientific">Ambrosiozyma monospora</name>
    <name type="common">Yeast</name>
    <name type="synonym">Endomycopsis monosporus</name>
    <dbReference type="NCBI Taxonomy" id="43982"/>
    <lineage>
        <taxon>Eukaryota</taxon>
        <taxon>Fungi</taxon>
        <taxon>Dikarya</taxon>
        <taxon>Ascomycota</taxon>
        <taxon>Saccharomycotina</taxon>
        <taxon>Pichiomycetes</taxon>
        <taxon>Pichiales</taxon>
        <taxon>Pichiaceae</taxon>
        <taxon>Ambrosiozyma</taxon>
    </lineage>
</organism>
<sequence>MTIPVLVSSSSASAILKSKAGKTGTMLMSANAKCADLSLAYGQCMVKNAKTGSKEACLNEFMAYKNCMKKSLSGSF</sequence>
<protein>
    <submittedName>
        <fullName evidence="1">Unnamed protein product</fullName>
    </submittedName>
</protein>
<evidence type="ECO:0000313" key="1">
    <source>
        <dbReference type="EMBL" id="GME71368.1"/>
    </source>
</evidence>
<keyword evidence="2" id="KW-1185">Reference proteome</keyword>
<comment type="caution">
    <text evidence="1">The sequence shown here is derived from an EMBL/GenBank/DDBJ whole genome shotgun (WGS) entry which is preliminary data.</text>
</comment>